<dbReference type="Proteomes" id="UP000326453">
    <property type="component" value="Chromosome 2"/>
</dbReference>
<gene>
    <name evidence="2" type="ORF">BDE18_3329</name>
    <name evidence="1" type="ORF">ESD82_03790</name>
</gene>
<evidence type="ECO:0000313" key="1">
    <source>
        <dbReference type="EMBL" id="QFG35322.1"/>
    </source>
</evidence>
<reference evidence="2 3" key="1">
    <citation type="submission" date="2018-10" db="EMBL/GenBank/DDBJ databases">
        <title>Genomic Encyclopedia of Archaeal and Bacterial Type Strains, Phase II (KMG-II): from individual species to whole genera.</title>
        <authorList>
            <person name="Goeker M."/>
        </authorList>
    </citation>
    <scope>NUCLEOTIDE SEQUENCE [LARGE SCALE GENOMIC DNA]</scope>
    <source>
        <strain evidence="3">ATCC 35512 / DSM 2944 / CIP 106514 / LMD 82.5 / NBRC 102493 / NCCB 82005 / GB17</strain>
        <strain evidence="2">DSM 2944</strain>
    </source>
</reference>
<evidence type="ECO:0000313" key="3">
    <source>
        <dbReference type="Proteomes" id="UP000273626"/>
    </source>
</evidence>
<dbReference type="KEGG" id="ppan:ESD82_03790"/>
<dbReference type="RefSeq" id="WP_028710584.1">
    <property type="nucleotide sequence ID" value="NZ_CP044423.1"/>
</dbReference>
<sequence>MAKPITEKFEQMTLEVATDEAGTTWTKICGLVGVTITRSATFDTSEVPADCDDESLPLDQERALRSLQVSVSADGVWAQQSHEMMLDWFYGGQSKLIRLGNQNAAVGDTQYERGPAVMTTLTNQRTKGQKVTASIALEFDGTPTRLPRAA</sequence>
<organism evidence="1 4">
    <name type="scientific">Paracoccus pantotrophus</name>
    <name type="common">Thiosphaera pantotropha</name>
    <dbReference type="NCBI Taxonomy" id="82367"/>
    <lineage>
        <taxon>Bacteria</taxon>
        <taxon>Pseudomonadati</taxon>
        <taxon>Pseudomonadota</taxon>
        <taxon>Alphaproteobacteria</taxon>
        <taxon>Rhodobacterales</taxon>
        <taxon>Paracoccaceae</taxon>
        <taxon>Paracoccus</taxon>
    </lineage>
</organism>
<evidence type="ECO:0000313" key="4">
    <source>
        <dbReference type="Proteomes" id="UP000326453"/>
    </source>
</evidence>
<dbReference type="InterPro" id="IPR011855">
    <property type="entry name" value="Phgtail_TP901_1"/>
</dbReference>
<dbReference type="Pfam" id="PF06199">
    <property type="entry name" value="Phage_tail_2"/>
    <property type="match status" value="1"/>
</dbReference>
<evidence type="ECO:0000313" key="2">
    <source>
        <dbReference type="EMBL" id="RKS44481.1"/>
    </source>
</evidence>
<keyword evidence="3" id="KW-1185">Reference proteome</keyword>
<protein>
    <submittedName>
        <fullName evidence="2">Phage tail tube protein</fullName>
    </submittedName>
</protein>
<dbReference type="GeneID" id="51369668"/>
<dbReference type="Proteomes" id="UP000273626">
    <property type="component" value="Unassembled WGS sequence"/>
</dbReference>
<accession>A0AAE6TSL3</accession>
<name>A0AAE6TSL3_PARPN</name>
<reference evidence="1 4" key="2">
    <citation type="submission" date="2019-01" db="EMBL/GenBank/DDBJ databases">
        <title>Complete Genome Sequence and Annotation of the Paracoccus pantotrophus type strain DSM 2944.</title>
        <authorList>
            <person name="Bockwoldt J.A."/>
            <person name="Zimmermann M."/>
            <person name="Tiso T."/>
            <person name="Blank L.M."/>
        </authorList>
    </citation>
    <scope>NUCLEOTIDE SEQUENCE [LARGE SCALE GENOMIC DNA]</scope>
    <source>
        <strain evidence="1 4">DSM 2944</strain>
    </source>
</reference>
<dbReference type="EMBL" id="CP044423">
    <property type="protein sequence ID" value="QFG35322.1"/>
    <property type="molecule type" value="Genomic_DNA"/>
</dbReference>
<proteinExistence type="predicted"/>
<dbReference type="EMBL" id="RBLI01000002">
    <property type="protein sequence ID" value="RKS44481.1"/>
    <property type="molecule type" value="Genomic_DNA"/>
</dbReference>
<dbReference type="AlphaFoldDB" id="A0AAE6TSL3"/>